<dbReference type="Pfam" id="PF03023">
    <property type="entry name" value="MurJ"/>
    <property type="match status" value="1"/>
</dbReference>
<dbReference type="PRINTS" id="PR01806">
    <property type="entry name" value="VIRFACTRMVIN"/>
</dbReference>
<dbReference type="RefSeq" id="WP_089015025.1">
    <property type="nucleotide sequence ID" value="NZ_LT607754.1"/>
</dbReference>
<evidence type="ECO:0000256" key="4">
    <source>
        <dbReference type="ARBA" id="ARBA00022960"/>
    </source>
</evidence>
<dbReference type="GO" id="GO:0008360">
    <property type="term" value="P:regulation of cell shape"/>
    <property type="evidence" value="ECO:0007669"/>
    <property type="project" value="UniProtKB-KW"/>
</dbReference>
<dbReference type="GO" id="GO:0005886">
    <property type="term" value="C:plasma membrane"/>
    <property type="evidence" value="ECO:0007669"/>
    <property type="project" value="UniProtKB-SubCell"/>
</dbReference>
<dbReference type="PANTHER" id="PTHR47019:SF1">
    <property type="entry name" value="LIPID II FLIPPASE MURJ"/>
    <property type="match status" value="1"/>
</dbReference>
<evidence type="ECO:0000313" key="10">
    <source>
        <dbReference type="EMBL" id="SCG75199.1"/>
    </source>
</evidence>
<dbReference type="Proteomes" id="UP000198221">
    <property type="component" value="Chromosome I"/>
</dbReference>
<feature type="transmembrane region" description="Helical" evidence="9">
    <location>
        <begin position="12"/>
        <end position="30"/>
    </location>
</feature>
<feature type="region of interest" description="Disordered" evidence="8">
    <location>
        <begin position="537"/>
        <end position="563"/>
    </location>
</feature>
<evidence type="ECO:0000256" key="1">
    <source>
        <dbReference type="ARBA" id="ARBA00004651"/>
    </source>
</evidence>
<keyword evidence="6 9" id="KW-1133">Transmembrane helix</keyword>
<dbReference type="EMBL" id="LT607754">
    <property type="protein sequence ID" value="SCG75199.1"/>
    <property type="molecule type" value="Genomic_DNA"/>
</dbReference>
<feature type="transmembrane region" description="Helical" evidence="9">
    <location>
        <begin position="247"/>
        <end position="269"/>
    </location>
</feature>
<feature type="transmembrane region" description="Helical" evidence="9">
    <location>
        <begin position="459"/>
        <end position="484"/>
    </location>
</feature>
<feature type="transmembrane region" description="Helical" evidence="9">
    <location>
        <begin position="136"/>
        <end position="158"/>
    </location>
</feature>
<feature type="transmembrane region" description="Helical" evidence="9">
    <location>
        <begin position="424"/>
        <end position="447"/>
    </location>
</feature>
<evidence type="ECO:0000256" key="8">
    <source>
        <dbReference type="SAM" id="MobiDB-lite"/>
    </source>
</evidence>
<evidence type="ECO:0000256" key="3">
    <source>
        <dbReference type="ARBA" id="ARBA00022692"/>
    </source>
</evidence>
<gene>
    <name evidence="10" type="ORF">GA0070613_5719</name>
</gene>
<keyword evidence="3 9" id="KW-0812">Transmembrane</keyword>
<keyword evidence="7 9" id="KW-0472">Membrane</keyword>
<feature type="transmembrane region" description="Helical" evidence="9">
    <location>
        <begin position="60"/>
        <end position="82"/>
    </location>
</feature>
<feature type="compositionally biased region" description="Basic and acidic residues" evidence="8">
    <location>
        <begin position="551"/>
        <end position="563"/>
    </location>
</feature>
<dbReference type="InterPro" id="IPR051050">
    <property type="entry name" value="Lipid_II_flippase_MurJ/MviN"/>
</dbReference>
<sequence>MKSPAPLAGAGRVAGAAALIAVLTVVSRLAGFGRTAVFTWTLAPTDLGGAYVVANNLPNFIFEIVAGGALASLVVPLLAGAVQAGDRRGVAATTGALLTWTVTLLIPLAVLVALLADPLIGLLGPGLSPEQRQAGARMLLVFAPQLPLYGVGIVLTGVLQAHRRFAWPVIAPLLSSVTVIAVYLAFTAAEGRLATVGGVGRGGELLLSGGTTLGVVVLSLSLLIPLRRLGLRLRPGYGFPADARARVGALAVAGVVTVTAQQIALMVSLSRVTYGGAANPGVYNIAQSIYFLPWAVLAVPLAVAAYPTLAAARAAGDERTYRETLAPAVRGVVLFSLLGAAALVGTAVPVGQFFFDRPVAGTAAAAIAGFAPGLLGYGLFAVLTRALYARGETRAATIATAAGWLTVPALAVLLGRLLPLTDRVLAVTLATSGGMLVLGGLLIAAVLRSAGRDALAGVGRAGAAGLLAGVVAGLGGVATSRWLAGLGDGTPTTAEALVQGMLSGVVVGALFLAVAWLTDERDVRPLLTAVLRRLGRGRPPAAAGAQEDQIPPDRGDGKETVSR</sequence>
<keyword evidence="2" id="KW-1003">Cell membrane</keyword>
<feature type="transmembrane region" description="Helical" evidence="9">
    <location>
        <begin position="94"/>
        <end position="116"/>
    </location>
</feature>
<dbReference type="AlphaFoldDB" id="A0A1C5JY63"/>
<keyword evidence="5" id="KW-0573">Peptidoglycan synthesis</keyword>
<dbReference type="GO" id="GO:0015648">
    <property type="term" value="F:lipid-linked peptidoglycan transporter activity"/>
    <property type="evidence" value="ECO:0007669"/>
    <property type="project" value="TreeGrafter"/>
</dbReference>
<dbReference type="InterPro" id="IPR004268">
    <property type="entry name" value="MurJ"/>
</dbReference>
<feature type="transmembrane region" description="Helical" evidence="9">
    <location>
        <begin position="289"/>
        <end position="312"/>
    </location>
</feature>
<protein>
    <submittedName>
        <fullName evidence="10">Putative peptidoglycan lipid II flippase</fullName>
    </submittedName>
</protein>
<keyword evidence="4" id="KW-0133">Cell shape</keyword>
<comment type="subcellular location">
    <subcellularLocation>
        <location evidence="1">Cell membrane</location>
        <topology evidence="1">Multi-pass membrane protein</topology>
    </subcellularLocation>
</comment>
<dbReference type="GO" id="GO:0034204">
    <property type="term" value="P:lipid translocation"/>
    <property type="evidence" value="ECO:0007669"/>
    <property type="project" value="TreeGrafter"/>
</dbReference>
<organism evidence="10 11">
    <name type="scientific">Micromonospora inositola</name>
    <dbReference type="NCBI Taxonomy" id="47865"/>
    <lineage>
        <taxon>Bacteria</taxon>
        <taxon>Bacillati</taxon>
        <taxon>Actinomycetota</taxon>
        <taxon>Actinomycetes</taxon>
        <taxon>Micromonosporales</taxon>
        <taxon>Micromonosporaceae</taxon>
        <taxon>Micromonospora</taxon>
    </lineage>
</organism>
<evidence type="ECO:0000256" key="7">
    <source>
        <dbReference type="ARBA" id="ARBA00023136"/>
    </source>
</evidence>
<dbReference type="GO" id="GO:0009252">
    <property type="term" value="P:peptidoglycan biosynthetic process"/>
    <property type="evidence" value="ECO:0007669"/>
    <property type="project" value="UniProtKB-KW"/>
</dbReference>
<evidence type="ECO:0000256" key="9">
    <source>
        <dbReference type="SAM" id="Phobius"/>
    </source>
</evidence>
<evidence type="ECO:0000313" key="11">
    <source>
        <dbReference type="Proteomes" id="UP000198221"/>
    </source>
</evidence>
<evidence type="ECO:0000256" key="6">
    <source>
        <dbReference type="ARBA" id="ARBA00022989"/>
    </source>
</evidence>
<feature type="transmembrane region" description="Helical" evidence="9">
    <location>
        <begin position="165"/>
        <end position="186"/>
    </location>
</feature>
<feature type="transmembrane region" description="Helical" evidence="9">
    <location>
        <begin position="361"/>
        <end position="383"/>
    </location>
</feature>
<reference evidence="11" key="1">
    <citation type="submission" date="2016-06" db="EMBL/GenBank/DDBJ databases">
        <authorList>
            <person name="Varghese N."/>
            <person name="Submissions Spin"/>
        </authorList>
    </citation>
    <scope>NUCLEOTIDE SEQUENCE [LARGE SCALE GENOMIC DNA]</scope>
    <source>
        <strain evidence="11">DSM 43819</strain>
    </source>
</reference>
<dbReference type="OrthoDB" id="4350032at2"/>
<evidence type="ECO:0000256" key="2">
    <source>
        <dbReference type="ARBA" id="ARBA00022475"/>
    </source>
</evidence>
<feature type="transmembrane region" description="Helical" evidence="9">
    <location>
        <begin position="206"/>
        <end position="226"/>
    </location>
</feature>
<proteinExistence type="predicted"/>
<name>A0A1C5JY63_9ACTN</name>
<keyword evidence="11" id="KW-1185">Reference proteome</keyword>
<feature type="transmembrane region" description="Helical" evidence="9">
    <location>
        <begin position="332"/>
        <end position="355"/>
    </location>
</feature>
<accession>A0A1C5JY63</accession>
<evidence type="ECO:0000256" key="5">
    <source>
        <dbReference type="ARBA" id="ARBA00022984"/>
    </source>
</evidence>
<feature type="transmembrane region" description="Helical" evidence="9">
    <location>
        <begin position="395"/>
        <end position="418"/>
    </location>
</feature>
<feature type="transmembrane region" description="Helical" evidence="9">
    <location>
        <begin position="496"/>
        <end position="517"/>
    </location>
</feature>
<dbReference type="PANTHER" id="PTHR47019">
    <property type="entry name" value="LIPID II FLIPPASE MURJ"/>
    <property type="match status" value="1"/>
</dbReference>